<evidence type="ECO:0000313" key="2">
    <source>
        <dbReference type="Proteomes" id="UP001056120"/>
    </source>
</evidence>
<sequence length="649" mass="71695">MIFHFNLISFPSINGSKTLLFASHSTFTALYHLLPPFTFLSPSPAPAAVPRRPYTTTATTTTTTGDLYYTFQMAASVCSSEEDNNIVSSSSGRCCEEESYSLSADVSESESSSGCFSGCRFDDGASSSSLKSSSFAACRSVSGNDSTFPVPPFTFPLIGGNDEVVIWEKKPKKLPDSDLSEIDMMKEKFAKLLLGEDMSGGGKGVCTALAISNAITNLSASVFGELWRLEPLASQKKAMWQREMEWLLSVSDSIVDFVPSVQQSPDGGSYEVMATRPRADLALNLPALKKLDSMLISMLDGFCKTEFWYVDRGIVLAEGDNCDAFPLRICNGRPSIRQEEKWWLPYPKLPPNGLSEDARKRLQQCRDCTNQILKAALAINSNVLAEMEIPNAYLESLPKKGKACLGEIIYRYITAEKFSAEHLLDCLDLSSEHHTLEVANRVEGAIYAWKLKDSKKHTNNHSKTKHSSWSGKVKNLVLDGDKNTYLAQRAETLLHSLRLRFPGLPQTSLDMSKIQYNKDVGQSILESYSRVLESLAFNITARIDDVMFVDDATKHSESLSTFNRGGLGGRPIQKRMSPSPFSIQHTPYSSPFATPTFSTSPILIRSPARAPPTPINEDNSFTDKLDIPKPADLEKIWKYAGSSNVTERD</sequence>
<proteinExistence type="predicted"/>
<evidence type="ECO:0000313" key="1">
    <source>
        <dbReference type="EMBL" id="KAI3804050.1"/>
    </source>
</evidence>
<comment type="caution">
    <text evidence="1">The sequence shown here is derived from an EMBL/GenBank/DDBJ whole genome shotgun (WGS) entry which is preliminary data.</text>
</comment>
<accession>A0ACB9I9L6</accession>
<protein>
    <submittedName>
        <fullName evidence="1">Uncharacterized protein</fullName>
    </submittedName>
</protein>
<gene>
    <name evidence="1" type="ORF">L1987_32218</name>
</gene>
<organism evidence="1 2">
    <name type="scientific">Smallanthus sonchifolius</name>
    <dbReference type="NCBI Taxonomy" id="185202"/>
    <lineage>
        <taxon>Eukaryota</taxon>
        <taxon>Viridiplantae</taxon>
        <taxon>Streptophyta</taxon>
        <taxon>Embryophyta</taxon>
        <taxon>Tracheophyta</taxon>
        <taxon>Spermatophyta</taxon>
        <taxon>Magnoliopsida</taxon>
        <taxon>eudicotyledons</taxon>
        <taxon>Gunneridae</taxon>
        <taxon>Pentapetalae</taxon>
        <taxon>asterids</taxon>
        <taxon>campanulids</taxon>
        <taxon>Asterales</taxon>
        <taxon>Asteraceae</taxon>
        <taxon>Asteroideae</taxon>
        <taxon>Heliantheae alliance</taxon>
        <taxon>Millerieae</taxon>
        <taxon>Smallanthus</taxon>
    </lineage>
</organism>
<reference evidence="1 2" key="2">
    <citation type="journal article" date="2022" name="Mol. Ecol. Resour.">
        <title>The genomes of chicory, endive, great burdock and yacon provide insights into Asteraceae paleo-polyploidization history and plant inulin production.</title>
        <authorList>
            <person name="Fan W."/>
            <person name="Wang S."/>
            <person name="Wang H."/>
            <person name="Wang A."/>
            <person name="Jiang F."/>
            <person name="Liu H."/>
            <person name="Zhao H."/>
            <person name="Xu D."/>
            <person name="Zhang Y."/>
        </authorList>
    </citation>
    <scope>NUCLEOTIDE SEQUENCE [LARGE SCALE GENOMIC DNA]</scope>
    <source>
        <strain evidence="2">cv. Yunnan</strain>
        <tissue evidence="1">Leaves</tissue>
    </source>
</reference>
<name>A0ACB9I9L6_9ASTR</name>
<dbReference type="Proteomes" id="UP001056120">
    <property type="component" value="Linkage Group LG10"/>
</dbReference>
<reference evidence="2" key="1">
    <citation type="journal article" date="2022" name="Mol. Ecol. Resour.">
        <title>The genomes of chicory, endive, great burdock and yacon provide insights into Asteraceae palaeo-polyploidization history and plant inulin production.</title>
        <authorList>
            <person name="Fan W."/>
            <person name="Wang S."/>
            <person name="Wang H."/>
            <person name="Wang A."/>
            <person name="Jiang F."/>
            <person name="Liu H."/>
            <person name="Zhao H."/>
            <person name="Xu D."/>
            <person name="Zhang Y."/>
        </authorList>
    </citation>
    <scope>NUCLEOTIDE SEQUENCE [LARGE SCALE GENOMIC DNA]</scope>
    <source>
        <strain evidence="2">cv. Yunnan</strain>
    </source>
</reference>
<dbReference type="EMBL" id="CM042027">
    <property type="protein sequence ID" value="KAI3804050.1"/>
    <property type="molecule type" value="Genomic_DNA"/>
</dbReference>
<keyword evidence="2" id="KW-1185">Reference proteome</keyword>